<accession>A0A4T0VNX3</accession>
<sequence length="383" mass="44109">MSEPPSPTSPSAAAASAGDVLERRKTEVIRKLAAHVPSDDGDPIRLKKLGIIEKVLTSFEDPNMGFEYLKEINNFLRYQYQPLNPALAYLDNVDQRLQLLKDIKSTKMRREENVNLPWKYLPAPLITVNVWAAFMAAPIEALQGLLRRSIWGQARIQRYQRQHGYDENEISQRESNQRGENVLDGPPNMLSLNYIVHHRWDKAQIAFEPIEKPDEHTIRVRLHILQDTKLRPSKRKRDDEFQWQHDLAQDPREILKPFPDSYASRAPLDIRLVSSVTQHLVRDGYIFDIKSETPRLLPSYDLLDLQYRICLMATLIGAGQTPDEYLAEFDPDNDGQAHLSNSTEILVDQWFQRLETEVADPATAVTERLEEERAIRAAWGEPS</sequence>
<protein>
    <recommendedName>
        <fullName evidence="4">HNH nuclease domain-containing protein</fullName>
    </recommendedName>
</protein>
<dbReference type="OrthoDB" id="4796901at2759"/>
<feature type="compositionally biased region" description="Basic and acidic residues" evidence="1">
    <location>
        <begin position="164"/>
        <end position="177"/>
    </location>
</feature>
<evidence type="ECO:0000313" key="3">
    <source>
        <dbReference type="Proteomes" id="UP000305883"/>
    </source>
</evidence>
<feature type="region of interest" description="Disordered" evidence="1">
    <location>
        <begin position="164"/>
        <end position="184"/>
    </location>
</feature>
<evidence type="ECO:0000313" key="2">
    <source>
        <dbReference type="EMBL" id="TIC94110.1"/>
    </source>
</evidence>
<dbReference type="EMBL" id="MWPZ01000007">
    <property type="protein sequence ID" value="TIC94110.1"/>
    <property type="molecule type" value="Genomic_DNA"/>
</dbReference>
<name>A0A4T0VNX3_9PEZI</name>
<comment type="caution">
    <text evidence="2">The sequence shown here is derived from an EMBL/GenBank/DDBJ whole genome shotgun (WGS) entry which is preliminary data.</text>
</comment>
<proteinExistence type="predicted"/>
<dbReference type="Proteomes" id="UP000305883">
    <property type="component" value="Unassembled WGS sequence"/>
</dbReference>
<gene>
    <name evidence="2" type="ORF">CH35J_009244</name>
</gene>
<reference evidence="2 3" key="1">
    <citation type="journal article" date="2019" name="Genome Biol. Evol.">
        <title>Genomic Plasticity Mediated by Transposable Elements in the Plant Pathogenic Fungus Colletotrichum higginsianum.</title>
        <authorList>
            <person name="Tsushima A."/>
            <person name="Gan P."/>
            <person name="Kumakura N."/>
            <person name="Narusaka M."/>
            <person name="Takano Y."/>
            <person name="Narusaka Y."/>
            <person name="Shirasu K."/>
        </authorList>
    </citation>
    <scope>NUCLEOTIDE SEQUENCE [LARGE SCALE GENOMIC DNA]</scope>
    <source>
        <strain evidence="2 3">MAFF305635-RFP</strain>
    </source>
</reference>
<feature type="region of interest" description="Disordered" evidence="1">
    <location>
        <begin position="1"/>
        <end position="20"/>
    </location>
</feature>
<organism evidence="2 3">
    <name type="scientific">Colletotrichum higginsianum</name>
    <dbReference type="NCBI Taxonomy" id="80884"/>
    <lineage>
        <taxon>Eukaryota</taxon>
        <taxon>Fungi</taxon>
        <taxon>Dikarya</taxon>
        <taxon>Ascomycota</taxon>
        <taxon>Pezizomycotina</taxon>
        <taxon>Sordariomycetes</taxon>
        <taxon>Hypocreomycetidae</taxon>
        <taxon>Glomerellales</taxon>
        <taxon>Glomerellaceae</taxon>
        <taxon>Colletotrichum</taxon>
        <taxon>Colletotrichum destructivum species complex</taxon>
    </lineage>
</organism>
<dbReference type="AlphaFoldDB" id="A0A4T0VNX3"/>
<evidence type="ECO:0008006" key="4">
    <source>
        <dbReference type="Google" id="ProtNLM"/>
    </source>
</evidence>
<evidence type="ECO:0000256" key="1">
    <source>
        <dbReference type="SAM" id="MobiDB-lite"/>
    </source>
</evidence>